<evidence type="ECO:0000259" key="8">
    <source>
        <dbReference type="Pfam" id="PF08439"/>
    </source>
</evidence>
<sequence>MSGLYPDIESAEFTSSLQVSIKAIDEFEALCNQYHVGYPLPTILDKNTVARLEKVLVHYNETLETAEPMHNYLRCLMAVDSFNQTVRKHWSTFQVVYARLSLLKTRFSAWLGSLDITQLIADSPLAQEYSFVLRQSQKQSQYQMSAQEESLAAELQITGSQAWLDLYNQLTRQRRVLVEIDGETRSLLPTEAQQLGRHHDREIRRRTYEAEIASWEQLAVPLAASLNSIKGETLTLVKRRGLASPLEIALNRDHINQTTLDAMLIAVREALPDFRRYLHIRAKVLGLPILAWYDRGAILNEQGEVWSWKRAVNLIIEQFTAYSPQLGQMAERAFRDKWIDALPRAGKDSNGFCLPQRGDESRILVNYTPVFKEVSTLAHELGHAYHYMKLAQRPMLQRTPVPLTLAETASIFCETLVRQGALLNTNKGEQINILDAYLSSACNLVVDVYSVFTFEQRLFEQRKHTTLSVDALNQMMLTAQQEAYGDGLDSNMLFPYQWGRMLLYYIETFYNYPYTFGLLFGLGLYACYKAEPESFRTKYDDLLTLTGMDCAAELAARFNINICTPDFWRLGLNLIQQDIERFQVLVS</sequence>
<comment type="cofactor">
    <cofactor evidence="6">
        <name>Zn(2+)</name>
        <dbReference type="ChEBI" id="CHEBI:29105"/>
    </cofactor>
    <text evidence="6">Binds 1 zinc ion.</text>
</comment>
<dbReference type="Gene3D" id="1.20.140.70">
    <property type="entry name" value="Oligopeptidase f, N-terminal domain"/>
    <property type="match status" value="1"/>
</dbReference>
<keyword evidence="3 6" id="KW-0378">Hydrolase</keyword>
<comment type="similarity">
    <text evidence="6">Belongs to the peptidase M3 family.</text>
</comment>
<dbReference type="InterPro" id="IPR013647">
    <property type="entry name" value="OligopepF_N_dom"/>
</dbReference>
<dbReference type="PANTHER" id="PTHR34217">
    <property type="entry name" value="METAL-DEPENDENT CARBOXYPEPTIDASE"/>
    <property type="match status" value="1"/>
</dbReference>
<keyword evidence="5 6" id="KW-0482">Metalloprotease</keyword>
<name>A0ABX1PAV3_9CYAN</name>
<evidence type="ECO:0000259" key="7">
    <source>
        <dbReference type="Pfam" id="PF01432"/>
    </source>
</evidence>
<evidence type="ECO:0000313" key="10">
    <source>
        <dbReference type="Proteomes" id="UP000718564"/>
    </source>
</evidence>
<dbReference type="PANTHER" id="PTHR34217:SF1">
    <property type="entry name" value="CARBOXYPEPTIDASE 1"/>
    <property type="match status" value="1"/>
</dbReference>
<evidence type="ECO:0000256" key="5">
    <source>
        <dbReference type="ARBA" id="ARBA00023049"/>
    </source>
</evidence>
<dbReference type="Pfam" id="PF01432">
    <property type="entry name" value="Peptidase_M3"/>
    <property type="match status" value="1"/>
</dbReference>
<gene>
    <name evidence="9" type="ORF">DP116_14895</name>
</gene>
<feature type="domain" description="Oligopeptidase F N-terminal" evidence="8">
    <location>
        <begin position="116"/>
        <end position="170"/>
    </location>
</feature>
<evidence type="ECO:0000256" key="4">
    <source>
        <dbReference type="ARBA" id="ARBA00022833"/>
    </source>
</evidence>
<comment type="caution">
    <text evidence="9">The sequence shown here is derived from an EMBL/GenBank/DDBJ whole genome shotgun (WGS) entry which is preliminary data.</text>
</comment>
<dbReference type="Pfam" id="PF08439">
    <property type="entry name" value="Peptidase_M3_N"/>
    <property type="match status" value="1"/>
</dbReference>
<dbReference type="Proteomes" id="UP000718564">
    <property type="component" value="Unassembled WGS sequence"/>
</dbReference>
<organism evidence="9 10">
    <name type="scientific">Brasilonema bromeliae SPC951</name>
    <dbReference type="NCBI Taxonomy" id="385972"/>
    <lineage>
        <taxon>Bacteria</taxon>
        <taxon>Bacillati</taxon>
        <taxon>Cyanobacteriota</taxon>
        <taxon>Cyanophyceae</taxon>
        <taxon>Nostocales</taxon>
        <taxon>Scytonemataceae</taxon>
        <taxon>Brasilonema</taxon>
        <taxon>Bromeliae group (in: Brasilonema)</taxon>
    </lineage>
</organism>
<keyword evidence="10" id="KW-1185">Reference proteome</keyword>
<keyword evidence="1 6" id="KW-0645">Protease</keyword>
<protein>
    <submittedName>
        <fullName evidence="9">Oligoendopeptidase F</fullName>
    </submittedName>
</protein>
<evidence type="ECO:0000256" key="6">
    <source>
        <dbReference type="RuleBase" id="RU003435"/>
    </source>
</evidence>
<dbReference type="InterPro" id="IPR034006">
    <property type="entry name" value="M3B_PepF_2"/>
</dbReference>
<proteinExistence type="inferred from homology"/>
<dbReference type="InterPro" id="IPR001333">
    <property type="entry name" value="Peptidase_M32_Taq"/>
</dbReference>
<dbReference type="Gene3D" id="1.10.1370.20">
    <property type="entry name" value="Oligoendopeptidase f, C-terminal domain"/>
    <property type="match status" value="1"/>
</dbReference>
<reference evidence="9 10" key="1">
    <citation type="submission" date="2018-06" db="EMBL/GenBank/DDBJ databases">
        <title>Comparative genomics of Brasilonema spp. strains.</title>
        <authorList>
            <person name="Alvarenga D.O."/>
            <person name="Fiore M.F."/>
            <person name="Varani A.M."/>
        </authorList>
    </citation>
    <scope>NUCLEOTIDE SEQUENCE [LARGE SCALE GENOMIC DNA]</scope>
    <source>
        <strain evidence="9 10">SPC951</strain>
    </source>
</reference>
<dbReference type="InterPro" id="IPR042088">
    <property type="entry name" value="OligoPept_F_C"/>
</dbReference>
<evidence type="ECO:0000256" key="3">
    <source>
        <dbReference type="ARBA" id="ARBA00022801"/>
    </source>
</evidence>
<evidence type="ECO:0000313" key="9">
    <source>
        <dbReference type="EMBL" id="NMG20675.1"/>
    </source>
</evidence>
<dbReference type="CDD" id="cd09607">
    <property type="entry name" value="M3B_PepF"/>
    <property type="match status" value="1"/>
</dbReference>
<accession>A0ABX1PAV3</accession>
<dbReference type="EMBL" id="QMEB01000108">
    <property type="protein sequence ID" value="NMG20675.1"/>
    <property type="molecule type" value="Genomic_DNA"/>
</dbReference>
<feature type="domain" description="Peptidase M3A/M3B catalytic" evidence="7">
    <location>
        <begin position="198"/>
        <end position="568"/>
    </location>
</feature>
<dbReference type="SUPFAM" id="SSF55486">
    <property type="entry name" value="Metalloproteases ('zincins'), catalytic domain"/>
    <property type="match status" value="1"/>
</dbReference>
<keyword evidence="4 6" id="KW-0862">Zinc</keyword>
<evidence type="ECO:0000256" key="1">
    <source>
        <dbReference type="ARBA" id="ARBA00022670"/>
    </source>
</evidence>
<dbReference type="InterPro" id="IPR001567">
    <property type="entry name" value="Pept_M3A_M3B_dom"/>
</dbReference>
<keyword evidence="2 6" id="KW-0479">Metal-binding</keyword>
<evidence type="ECO:0000256" key="2">
    <source>
        <dbReference type="ARBA" id="ARBA00022723"/>
    </source>
</evidence>